<keyword evidence="2" id="KW-1185">Reference proteome</keyword>
<accession>A0ABS6RXW1</accession>
<name>A0ABS6RXW1_9BACT</name>
<dbReference type="RefSeq" id="WP_218252110.1">
    <property type="nucleotide sequence ID" value="NZ_JABXWD010000111.1"/>
</dbReference>
<evidence type="ECO:0000313" key="1">
    <source>
        <dbReference type="EMBL" id="MBV6341475.1"/>
    </source>
</evidence>
<evidence type="ECO:0000313" key="2">
    <source>
        <dbReference type="Proteomes" id="UP001196980"/>
    </source>
</evidence>
<comment type="caution">
    <text evidence="1">The sequence shown here is derived from an EMBL/GenBank/DDBJ whole genome shotgun (WGS) entry which is preliminary data.</text>
</comment>
<reference evidence="1 2" key="1">
    <citation type="journal article" date="2020" name="J Geophys Res Biogeosci">
        <title>Magnetotaxis as an Adaptation to Enable Bacterial Shuttling of Microbial Sulfur and Sulfur Cycling Across Aquatic Oxic#Anoxic Interfaces.</title>
        <authorList>
            <person name="Li J."/>
            <person name="Liu P."/>
            <person name="Wang J."/>
            <person name="Roberts A.P."/>
            <person name="Pan Y."/>
        </authorList>
    </citation>
    <scope>NUCLEOTIDE SEQUENCE [LARGE SCALE GENOMIC DNA]</scope>
    <source>
        <strain evidence="1 2">MYR-1_YQ</strain>
    </source>
</reference>
<gene>
    <name evidence="1" type="ORF">HWQ67_07740</name>
</gene>
<dbReference type="Proteomes" id="UP001196980">
    <property type="component" value="Unassembled WGS sequence"/>
</dbReference>
<organism evidence="1 2">
    <name type="scientific">Candidatus Magnetobacterium casense</name>
    <dbReference type="NCBI Taxonomy" id="1455061"/>
    <lineage>
        <taxon>Bacteria</taxon>
        <taxon>Pseudomonadati</taxon>
        <taxon>Nitrospirota</taxon>
        <taxon>Thermodesulfovibrionia</taxon>
        <taxon>Thermodesulfovibrionales</taxon>
        <taxon>Candidatus Magnetobacteriaceae</taxon>
        <taxon>Candidatus Magnetobacterium</taxon>
    </lineage>
</organism>
<protein>
    <submittedName>
        <fullName evidence="1">Uncharacterized protein</fullName>
    </submittedName>
</protein>
<dbReference type="EMBL" id="JABXWD010000111">
    <property type="protein sequence ID" value="MBV6341475.1"/>
    <property type="molecule type" value="Genomic_DNA"/>
</dbReference>
<sequence>MTDNGKGCAHYWIIEEARGPTSRGVCQKCGKAQMHPNQTELSWEAQRKSAQSLFHPEPIAQRATRVKAFRYYGLSSVLVDRRKE</sequence>
<proteinExistence type="predicted"/>